<dbReference type="EMBL" id="FNCQ01000011">
    <property type="protein sequence ID" value="SDG85319.1"/>
    <property type="molecule type" value="Genomic_DNA"/>
</dbReference>
<dbReference type="Proteomes" id="UP000198779">
    <property type="component" value="Unassembled WGS sequence"/>
</dbReference>
<dbReference type="InterPro" id="IPR028994">
    <property type="entry name" value="Integrin_alpha_N"/>
</dbReference>
<proteinExistence type="predicted"/>
<evidence type="ECO:0008006" key="3">
    <source>
        <dbReference type="Google" id="ProtNLM"/>
    </source>
</evidence>
<keyword evidence="2" id="KW-1185">Reference proteome</keyword>
<dbReference type="AlphaFoldDB" id="A0A1G7XM53"/>
<organism evidence="1 2">
    <name type="scientific">Prevotella communis</name>
    <dbReference type="NCBI Taxonomy" id="2913614"/>
    <lineage>
        <taxon>Bacteria</taxon>
        <taxon>Pseudomonadati</taxon>
        <taxon>Bacteroidota</taxon>
        <taxon>Bacteroidia</taxon>
        <taxon>Bacteroidales</taxon>
        <taxon>Prevotellaceae</taxon>
        <taxon>Prevotella</taxon>
    </lineage>
</organism>
<evidence type="ECO:0000313" key="1">
    <source>
        <dbReference type="EMBL" id="SDG85319.1"/>
    </source>
</evidence>
<dbReference type="SUPFAM" id="SSF69318">
    <property type="entry name" value="Integrin alpha N-terminal domain"/>
    <property type="match status" value="1"/>
</dbReference>
<protein>
    <recommendedName>
        <fullName evidence="3">Repeat domain-containing protein</fullName>
    </recommendedName>
</protein>
<evidence type="ECO:0000313" key="2">
    <source>
        <dbReference type="Proteomes" id="UP000198779"/>
    </source>
</evidence>
<sequence>MLPLLFSLLCCAFILIGTRSDIRRNSVYNPTDAVANSSLFTIPFTLNYPVYRFCTGDVDGDGSMDALVGVIKKTRFHREEGRRIFIFKQVDGKVRPLWLGSRLGAELVDFRFVDGCIRALETDGKGKYAVIDYEWKDFGPAFKRFIVKNTNQKNAIKQFNL</sequence>
<accession>A0A1G7XM53</accession>
<name>A0A1G7XM53_9BACT</name>
<gene>
    <name evidence="1" type="ORF">SAMN04487901_11112</name>
</gene>
<reference evidence="2" key="1">
    <citation type="submission" date="2016-10" db="EMBL/GenBank/DDBJ databases">
        <authorList>
            <person name="Varghese N."/>
            <person name="Submissions S."/>
        </authorList>
    </citation>
    <scope>NUCLEOTIDE SEQUENCE [LARGE SCALE GENOMIC DNA]</scope>
    <source>
        <strain evidence="2">BP1-148</strain>
    </source>
</reference>
<dbReference type="STRING" id="645274.SAMN04487901_11112"/>